<dbReference type="InterPro" id="IPR006047">
    <property type="entry name" value="GH13_cat_dom"/>
</dbReference>
<keyword evidence="7" id="KW-0106">Calcium</keyword>
<dbReference type="InterPro" id="IPR006046">
    <property type="entry name" value="Alpha_amylase"/>
</dbReference>
<dbReference type="Pfam" id="PF00128">
    <property type="entry name" value="Alpha-amylase"/>
    <property type="match status" value="1"/>
</dbReference>
<evidence type="ECO:0000256" key="11">
    <source>
        <dbReference type="RuleBase" id="RU361134"/>
    </source>
</evidence>
<protein>
    <recommendedName>
        <fullName evidence="4 11">Alpha-amylase</fullName>
        <ecNumber evidence="4 11">3.2.1.1</ecNumber>
    </recommendedName>
</protein>
<evidence type="ECO:0000256" key="8">
    <source>
        <dbReference type="ARBA" id="ARBA00023277"/>
    </source>
</evidence>
<evidence type="ECO:0000256" key="13">
    <source>
        <dbReference type="SAM" id="Phobius"/>
    </source>
</evidence>
<keyword evidence="14" id="KW-0732">Signal</keyword>
<dbReference type="Pfam" id="PF02806">
    <property type="entry name" value="Alpha-amylase_C"/>
    <property type="match status" value="1"/>
</dbReference>
<dbReference type="SMART" id="SM00632">
    <property type="entry name" value="Aamy_C"/>
    <property type="match status" value="1"/>
</dbReference>
<feature type="domain" description="Glycosyl hydrolase family 13 catalytic" evidence="16">
    <location>
        <begin position="29"/>
        <end position="381"/>
    </location>
</feature>
<feature type="region of interest" description="Disordered" evidence="12">
    <location>
        <begin position="534"/>
        <end position="556"/>
    </location>
</feature>
<dbReference type="AlphaFoldDB" id="A0A7S0FP94"/>
<feature type="chain" id="PRO_5031069378" description="Alpha-amylase" evidence="14">
    <location>
        <begin position="16"/>
        <end position="668"/>
    </location>
</feature>
<comment type="similarity">
    <text evidence="3 10">Belongs to the glycosyl hydrolase 13 family.</text>
</comment>
<keyword evidence="13" id="KW-1133">Transmembrane helix</keyword>
<dbReference type="PRINTS" id="PR00110">
    <property type="entry name" value="ALPHAAMYLASE"/>
</dbReference>
<proteinExistence type="inferred from homology"/>
<evidence type="ECO:0000256" key="2">
    <source>
        <dbReference type="ARBA" id="ARBA00001913"/>
    </source>
</evidence>
<feature type="signal peptide" evidence="14">
    <location>
        <begin position="1"/>
        <end position="15"/>
    </location>
</feature>
<organism evidence="17">
    <name type="scientific">Pyrodinium bahamense</name>
    <dbReference type="NCBI Taxonomy" id="73915"/>
    <lineage>
        <taxon>Eukaryota</taxon>
        <taxon>Sar</taxon>
        <taxon>Alveolata</taxon>
        <taxon>Dinophyceae</taxon>
        <taxon>Gonyaulacales</taxon>
        <taxon>Pyrocystaceae</taxon>
        <taxon>Pyrodinium</taxon>
    </lineage>
</organism>
<evidence type="ECO:0000256" key="3">
    <source>
        <dbReference type="ARBA" id="ARBA00008061"/>
    </source>
</evidence>
<dbReference type="GO" id="GO:0004556">
    <property type="term" value="F:alpha-amylase activity"/>
    <property type="evidence" value="ECO:0007669"/>
    <property type="project" value="UniProtKB-UniRule"/>
</dbReference>
<feature type="transmembrane region" description="Helical" evidence="13">
    <location>
        <begin position="502"/>
        <end position="528"/>
    </location>
</feature>
<dbReference type="Gene3D" id="2.60.40.1180">
    <property type="entry name" value="Golgi alpha-mannosidase II"/>
    <property type="match status" value="1"/>
</dbReference>
<evidence type="ECO:0000256" key="5">
    <source>
        <dbReference type="ARBA" id="ARBA00022723"/>
    </source>
</evidence>
<evidence type="ECO:0000256" key="14">
    <source>
        <dbReference type="SAM" id="SignalP"/>
    </source>
</evidence>
<dbReference type="GO" id="GO:0046872">
    <property type="term" value="F:metal ion binding"/>
    <property type="evidence" value="ECO:0007669"/>
    <property type="project" value="UniProtKB-KW"/>
</dbReference>
<sequence length="668" mass="72392">MRPLVAAMALGTAAAAPGGAEAPGPRAAVTAVHLFEWDWPDVARECETFLGPKGFDGVQISPPTEHIEGPQWWTRYQPVSYKIISRSGDEAEFKDMVQRCNAAGIMVIVDAVINHMALNGTRGVAGSTYGNRTYEAVPYTQADFHHLPGDPARNCFCENDEDFHNITSVQRCDLTELPDLCTECPRTRARIVELLRKIVAFGSNIGFRIDAAKSIAAPDFERLIVEAGSPWQYGEVHSGAEDPAPLQPSAYLRAGHVTEFEFSVQVGQIFNETGQLSKLKGVGIASGLVPSDKAVIFIENHDTMRAGCMSCAPVKHTDGDKFYLANVFMLAWPYGYPLVMSSYEFPRGDHDSGPPGYPVVCGIGWNCEHRRPEIANMVGWRRTAGNAPVKDFVVARDDPGNRVYFNRGGLAFVALNRGEKEAWLEWMQTGLQQGSYCDVIQSDDLASCPQVEVNASGFASIRVEPVKAVALHADRRLGVERHLQPAHMGAPFVAGDNLNAEVWLPVWLLLAAGFLCSVPVLMYAMGYCEEGSRRRRRRKPKSRVPSGDEDGEAGDVFTTCPSNQKATERASFLQRPVGEALVGIPTSGAKAEHLPCGVSACMTTRVVSPAPHCVATPLLVLPSSQGPPSMARKLASVGSSIQVLQQSAAPGSLQAWVPPPAKPTWSTV</sequence>
<evidence type="ECO:0000256" key="10">
    <source>
        <dbReference type="RuleBase" id="RU003615"/>
    </source>
</evidence>
<dbReference type="EC" id="3.2.1.1" evidence="4 11"/>
<evidence type="ECO:0000313" key="17">
    <source>
        <dbReference type="EMBL" id="CAD8372496.1"/>
    </source>
</evidence>
<comment type="cofactor">
    <cofactor evidence="2">
        <name>Ca(2+)</name>
        <dbReference type="ChEBI" id="CHEBI:29108"/>
    </cofactor>
</comment>
<dbReference type="InterPro" id="IPR006048">
    <property type="entry name" value="A-amylase/branching_C"/>
</dbReference>
<evidence type="ECO:0000259" key="16">
    <source>
        <dbReference type="SMART" id="SM00642"/>
    </source>
</evidence>
<keyword evidence="13" id="KW-0812">Transmembrane</keyword>
<dbReference type="InterPro" id="IPR031319">
    <property type="entry name" value="A-amylase_C"/>
</dbReference>
<keyword evidence="13" id="KW-0472">Membrane</keyword>
<evidence type="ECO:0000256" key="6">
    <source>
        <dbReference type="ARBA" id="ARBA00022801"/>
    </source>
</evidence>
<evidence type="ECO:0000256" key="4">
    <source>
        <dbReference type="ARBA" id="ARBA00012595"/>
    </source>
</evidence>
<dbReference type="SUPFAM" id="SSF51445">
    <property type="entry name" value="(Trans)glycosidases"/>
    <property type="match status" value="1"/>
</dbReference>
<dbReference type="EMBL" id="HBEG01034196">
    <property type="protein sequence ID" value="CAD8372496.1"/>
    <property type="molecule type" value="Transcribed_RNA"/>
</dbReference>
<feature type="domain" description="Alpha-amylase C-terminal" evidence="15">
    <location>
        <begin position="394"/>
        <end position="476"/>
    </location>
</feature>
<reference evidence="17" key="1">
    <citation type="submission" date="2021-01" db="EMBL/GenBank/DDBJ databases">
        <authorList>
            <person name="Corre E."/>
            <person name="Pelletier E."/>
            <person name="Niang G."/>
            <person name="Scheremetjew M."/>
            <person name="Finn R."/>
            <person name="Kale V."/>
            <person name="Holt S."/>
            <person name="Cochrane G."/>
            <person name="Meng A."/>
            <person name="Brown T."/>
            <person name="Cohen L."/>
        </authorList>
    </citation>
    <scope>NUCLEOTIDE SEQUENCE</scope>
    <source>
        <strain evidence="17">Pbaha01</strain>
    </source>
</reference>
<evidence type="ECO:0000259" key="15">
    <source>
        <dbReference type="SMART" id="SM00632"/>
    </source>
</evidence>
<comment type="catalytic activity">
    <reaction evidence="1 11">
        <text>Endohydrolysis of (1-&gt;4)-alpha-D-glucosidic linkages in polysaccharides containing three or more (1-&gt;4)-alpha-linked D-glucose units.</text>
        <dbReference type="EC" id="3.2.1.1"/>
    </reaction>
</comment>
<dbReference type="InterPro" id="IPR013780">
    <property type="entry name" value="Glyco_hydro_b"/>
</dbReference>
<name>A0A7S0FP94_9DINO</name>
<evidence type="ECO:0000256" key="7">
    <source>
        <dbReference type="ARBA" id="ARBA00022837"/>
    </source>
</evidence>
<keyword evidence="9 11" id="KW-0326">Glycosidase</keyword>
<evidence type="ECO:0000256" key="1">
    <source>
        <dbReference type="ARBA" id="ARBA00000548"/>
    </source>
</evidence>
<keyword evidence="8 11" id="KW-0119">Carbohydrate metabolism</keyword>
<keyword evidence="5" id="KW-0479">Metal-binding</keyword>
<accession>A0A7S0FP94</accession>
<dbReference type="PANTHER" id="PTHR43447">
    <property type="entry name" value="ALPHA-AMYLASE"/>
    <property type="match status" value="1"/>
</dbReference>
<dbReference type="GO" id="GO:0005975">
    <property type="term" value="P:carbohydrate metabolic process"/>
    <property type="evidence" value="ECO:0007669"/>
    <property type="project" value="InterPro"/>
</dbReference>
<keyword evidence="6 11" id="KW-0378">Hydrolase</keyword>
<dbReference type="CDD" id="cd11317">
    <property type="entry name" value="AmyAc_bac_euk_AmyA"/>
    <property type="match status" value="1"/>
</dbReference>
<dbReference type="InterPro" id="IPR017853">
    <property type="entry name" value="GH"/>
</dbReference>
<evidence type="ECO:0000256" key="12">
    <source>
        <dbReference type="SAM" id="MobiDB-lite"/>
    </source>
</evidence>
<dbReference type="SMART" id="SM00642">
    <property type="entry name" value="Aamy"/>
    <property type="match status" value="1"/>
</dbReference>
<evidence type="ECO:0000256" key="9">
    <source>
        <dbReference type="ARBA" id="ARBA00023295"/>
    </source>
</evidence>
<dbReference type="Gene3D" id="3.20.20.80">
    <property type="entry name" value="Glycosidases"/>
    <property type="match status" value="1"/>
</dbReference>
<dbReference type="SUPFAM" id="SSF51011">
    <property type="entry name" value="Glycosyl hydrolase domain"/>
    <property type="match status" value="1"/>
</dbReference>
<gene>
    <name evidence="17" type="ORF">PBAH0796_LOCUS20899</name>
</gene>